<protein>
    <submittedName>
        <fullName evidence="1">Uncharacterized protein</fullName>
    </submittedName>
</protein>
<evidence type="ECO:0000313" key="2">
    <source>
        <dbReference type="Proteomes" id="UP000274046"/>
    </source>
</evidence>
<comment type="caution">
    <text evidence="1">The sequence shown here is derived from an EMBL/GenBank/DDBJ whole genome shotgun (WGS) entry which is preliminary data.</text>
</comment>
<accession>A0A3N0C1D0</accession>
<reference evidence="1 2" key="1">
    <citation type="submission" date="2018-10" db="EMBL/GenBank/DDBJ databases">
        <title>Genome sequencing of Pedobacter jejuensis TNB23.</title>
        <authorList>
            <person name="Cho Y.-J."/>
            <person name="Cho A."/>
            <person name="Kim O.-S."/>
        </authorList>
    </citation>
    <scope>NUCLEOTIDE SEQUENCE [LARGE SCALE GENOMIC DNA]</scope>
    <source>
        <strain evidence="1 2">TNB23</strain>
    </source>
</reference>
<keyword evidence="2" id="KW-1185">Reference proteome</keyword>
<sequence>NLLVYALSPSVKEQTRPTSPGFVIFILNHLIPQRDIFNLRLVIFLHMINKLFFCSLRHPALIFAGKMLK</sequence>
<dbReference type="AlphaFoldDB" id="A0A3N0C1D0"/>
<organism evidence="1 2">
    <name type="scientific">Pedobacter jejuensis</name>
    <dbReference type="NCBI Taxonomy" id="1268550"/>
    <lineage>
        <taxon>Bacteria</taxon>
        <taxon>Pseudomonadati</taxon>
        <taxon>Bacteroidota</taxon>
        <taxon>Sphingobacteriia</taxon>
        <taxon>Sphingobacteriales</taxon>
        <taxon>Sphingobacteriaceae</taxon>
        <taxon>Pedobacter</taxon>
    </lineage>
</organism>
<proteinExistence type="predicted"/>
<dbReference type="EMBL" id="RBEE01000003">
    <property type="protein sequence ID" value="RNL56021.1"/>
    <property type="molecule type" value="Genomic_DNA"/>
</dbReference>
<name>A0A3N0C1D0_9SPHI</name>
<dbReference type="Proteomes" id="UP000274046">
    <property type="component" value="Unassembled WGS sequence"/>
</dbReference>
<gene>
    <name evidence="1" type="ORF">D7004_01975</name>
</gene>
<evidence type="ECO:0000313" key="1">
    <source>
        <dbReference type="EMBL" id="RNL56021.1"/>
    </source>
</evidence>
<feature type="non-terminal residue" evidence="1">
    <location>
        <position position="1"/>
    </location>
</feature>